<evidence type="ECO:0000313" key="2">
    <source>
        <dbReference type="EMBL" id="AMN87053.1"/>
    </source>
</evidence>
<evidence type="ECO:0000256" key="1">
    <source>
        <dbReference type="SAM" id="MobiDB-lite"/>
    </source>
</evidence>
<dbReference type="EMBL" id="KT203475">
    <property type="protein sequence ID" value="AMN87053.1"/>
    <property type="molecule type" value="mRNA"/>
</dbReference>
<sequence length="106" mass="11092">MAVSTSATSPLALLFLHRGTANPRPAVLSFPPSLRGASLRSRAAAAPPAETLSDQGIPDAPPEGEGTAIPLPSSIGEDGEQLTPKLKITIELRSYWMPLIEDSCQS</sequence>
<protein>
    <submittedName>
        <fullName evidence="2">Uncharacterized protein</fullName>
    </submittedName>
</protein>
<accession>A0A140GYN1</accession>
<reference evidence="2" key="1">
    <citation type="journal article" date="2016" name="Front. Plant Sci.">
        <title>Functional Identification and Characterization of Genes Cloned from Halophyte Seashore Paspalum Conferring Salinity and Cadmium Tolerance.</title>
        <authorList>
            <person name="Chen Y."/>
            <person name="Chen C."/>
            <person name="Tan Z."/>
            <person name="Liu J."/>
            <person name="Zhuang L."/>
            <person name="Yang Z."/>
            <person name="Huang B."/>
        </authorList>
    </citation>
    <scope>NUCLEOTIDE SEQUENCE</scope>
</reference>
<dbReference type="AlphaFoldDB" id="A0A140GYN1"/>
<name>A0A140GYN1_9POAL</name>
<organism evidence="2">
    <name type="scientific">Paspalum vaginatum</name>
    <name type="common">seashore paspalum</name>
    <dbReference type="NCBI Taxonomy" id="158149"/>
    <lineage>
        <taxon>Eukaryota</taxon>
        <taxon>Viridiplantae</taxon>
        <taxon>Streptophyta</taxon>
        <taxon>Embryophyta</taxon>
        <taxon>Tracheophyta</taxon>
        <taxon>Spermatophyta</taxon>
        <taxon>Magnoliopsida</taxon>
        <taxon>Liliopsida</taxon>
        <taxon>Poales</taxon>
        <taxon>Poaceae</taxon>
        <taxon>PACMAD clade</taxon>
        <taxon>Panicoideae</taxon>
        <taxon>Andropogonodae</taxon>
        <taxon>Paspaleae</taxon>
        <taxon>Paspalinae</taxon>
        <taxon>Paspalum</taxon>
    </lineage>
</organism>
<feature type="region of interest" description="Disordered" evidence="1">
    <location>
        <begin position="39"/>
        <end position="80"/>
    </location>
</feature>
<feature type="compositionally biased region" description="Low complexity" evidence="1">
    <location>
        <begin position="39"/>
        <end position="49"/>
    </location>
</feature>
<proteinExistence type="evidence at transcript level"/>